<proteinExistence type="predicted"/>
<organism evidence="1 2">
    <name type="scientific">Microbacterium saperdae</name>
    <dbReference type="NCBI Taxonomy" id="69368"/>
    <lineage>
        <taxon>Bacteria</taxon>
        <taxon>Bacillati</taxon>
        <taxon>Actinomycetota</taxon>
        <taxon>Actinomycetes</taxon>
        <taxon>Micrococcales</taxon>
        <taxon>Microbacteriaceae</taxon>
        <taxon>Microbacterium</taxon>
    </lineage>
</organism>
<dbReference type="EMBL" id="VFOX01000001">
    <property type="protein sequence ID" value="TQL87224.1"/>
    <property type="molecule type" value="Genomic_DNA"/>
</dbReference>
<name>A0A543BQX3_9MICO</name>
<comment type="caution">
    <text evidence="1">The sequence shown here is derived from an EMBL/GenBank/DDBJ whole genome shotgun (WGS) entry which is preliminary data.</text>
</comment>
<dbReference type="AlphaFoldDB" id="A0A543BQX3"/>
<gene>
    <name evidence="1" type="ORF">FB560_2891</name>
</gene>
<evidence type="ECO:0000313" key="2">
    <source>
        <dbReference type="Proteomes" id="UP000317209"/>
    </source>
</evidence>
<protein>
    <submittedName>
        <fullName evidence="1">Uncharacterized protein</fullName>
    </submittedName>
</protein>
<dbReference type="RefSeq" id="WP_141873001.1">
    <property type="nucleotide sequence ID" value="NZ_VFOX01000001.1"/>
</dbReference>
<evidence type="ECO:0000313" key="1">
    <source>
        <dbReference type="EMBL" id="TQL87224.1"/>
    </source>
</evidence>
<keyword evidence="2" id="KW-1185">Reference proteome</keyword>
<reference evidence="1 2" key="1">
    <citation type="submission" date="2019-06" db="EMBL/GenBank/DDBJ databases">
        <title>Sequencing the genomes of 1000 actinobacteria strains.</title>
        <authorList>
            <person name="Klenk H.-P."/>
        </authorList>
    </citation>
    <scope>NUCLEOTIDE SEQUENCE [LARGE SCALE GENOMIC DNA]</scope>
    <source>
        <strain evidence="1 2">DSM 20169</strain>
    </source>
</reference>
<dbReference type="Proteomes" id="UP000317209">
    <property type="component" value="Unassembled WGS sequence"/>
</dbReference>
<sequence length="77" mass="8474">MAVIARTNAPRPPLHGRVVEVHDRRGLLKTPDVFDLRVIIWSPKFGVHAHSLPGIRGITHAIAVAERIGQAEARATR</sequence>
<accession>A0A543BQX3</accession>